<keyword evidence="7 8" id="KW-0998">Cell outer membrane</keyword>
<comment type="similarity">
    <text evidence="8 9">Belongs to the TonB-dependent receptor family.</text>
</comment>
<accession>A0ABX0INW0</accession>
<keyword evidence="5 9" id="KW-0798">TonB box</keyword>
<dbReference type="Gene3D" id="2.40.170.20">
    <property type="entry name" value="TonB-dependent receptor, beta-barrel domain"/>
    <property type="match status" value="1"/>
</dbReference>
<dbReference type="InterPro" id="IPR037066">
    <property type="entry name" value="Plug_dom_sf"/>
</dbReference>
<evidence type="ECO:0000256" key="3">
    <source>
        <dbReference type="ARBA" id="ARBA00022452"/>
    </source>
</evidence>
<feature type="domain" description="TonB-dependent receptor plug" evidence="12">
    <location>
        <begin position="118"/>
        <end position="220"/>
    </location>
</feature>
<dbReference type="InterPro" id="IPR008969">
    <property type="entry name" value="CarboxyPept-like_regulatory"/>
</dbReference>
<dbReference type="SUPFAM" id="SSF49464">
    <property type="entry name" value="Carboxypeptidase regulatory domain-like"/>
    <property type="match status" value="1"/>
</dbReference>
<evidence type="ECO:0000313" key="13">
    <source>
        <dbReference type="EMBL" id="NHN25373.1"/>
    </source>
</evidence>
<organism evidence="13 14">
    <name type="scientific">Flavobacterium jejuense</name>
    <dbReference type="NCBI Taxonomy" id="1544455"/>
    <lineage>
        <taxon>Bacteria</taxon>
        <taxon>Pseudomonadati</taxon>
        <taxon>Bacteroidota</taxon>
        <taxon>Flavobacteriia</taxon>
        <taxon>Flavobacteriales</taxon>
        <taxon>Flavobacteriaceae</taxon>
        <taxon>Flavobacterium</taxon>
    </lineage>
</organism>
<evidence type="ECO:0000256" key="8">
    <source>
        <dbReference type="PROSITE-ProRule" id="PRU01360"/>
    </source>
</evidence>
<dbReference type="EMBL" id="VEVQ02000003">
    <property type="protein sequence ID" value="NHN25373.1"/>
    <property type="molecule type" value="Genomic_DNA"/>
</dbReference>
<evidence type="ECO:0000256" key="2">
    <source>
        <dbReference type="ARBA" id="ARBA00022448"/>
    </source>
</evidence>
<reference evidence="13" key="1">
    <citation type="submission" date="2019-05" db="EMBL/GenBank/DDBJ databases">
        <authorList>
            <person name="Lianzixin W."/>
        </authorList>
    </citation>
    <scope>NUCLEOTIDE SEQUENCE</scope>
    <source>
        <strain evidence="13">EC11</strain>
    </source>
</reference>
<dbReference type="Pfam" id="PF00593">
    <property type="entry name" value="TonB_dep_Rec_b-barrel"/>
    <property type="match status" value="1"/>
</dbReference>
<dbReference type="NCBIfam" id="TIGR04057">
    <property type="entry name" value="SusC_RagA_signa"/>
    <property type="match status" value="1"/>
</dbReference>
<keyword evidence="14" id="KW-1185">Reference proteome</keyword>
<evidence type="ECO:0000256" key="5">
    <source>
        <dbReference type="ARBA" id="ARBA00023077"/>
    </source>
</evidence>
<dbReference type="InterPro" id="IPR000531">
    <property type="entry name" value="Beta-barrel_TonB"/>
</dbReference>
<keyword evidence="3 8" id="KW-1134">Transmembrane beta strand</keyword>
<evidence type="ECO:0000259" key="12">
    <source>
        <dbReference type="Pfam" id="PF07715"/>
    </source>
</evidence>
<comment type="subcellular location">
    <subcellularLocation>
        <location evidence="1 8">Cell outer membrane</location>
        <topology evidence="1 8">Multi-pass membrane protein</topology>
    </subcellularLocation>
</comment>
<comment type="caution">
    <text evidence="13">The sequence shown here is derived from an EMBL/GenBank/DDBJ whole genome shotgun (WGS) entry which is preliminary data.</text>
</comment>
<dbReference type="InterPro" id="IPR039426">
    <property type="entry name" value="TonB-dep_rcpt-like"/>
</dbReference>
<dbReference type="InterPro" id="IPR023997">
    <property type="entry name" value="TonB-dep_OMP_SusC/RagA_CS"/>
</dbReference>
<dbReference type="Gene3D" id="2.60.40.1120">
    <property type="entry name" value="Carboxypeptidase-like, regulatory domain"/>
    <property type="match status" value="1"/>
</dbReference>
<evidence type="ECO:0000259" key="11">
    <source>
        <dbReference type="Pfam" id="PF00593"/>
    </source>
</evidence>
<sequence>MRSKFKWIFTLLVAFTMQFSFAQEKTVTGVVSDALGPLAGANVVVKGTNKGTTTDFNGSFTIKASEGDILVVSYVGMDDSTVTVTAANSYNVLLSQGVDLKEVVVVGYGTTTKEAFVGTATRIKSENVEAKAVSNISQALKGEVAGVNVITTSGQPGSSAQIRIRGFGSVNGNRDPLYVVDGVPYTGNVNAINPSDIESLTILKDATATAIYGSRGANGVVVISTKKGQSESSSLEVEFKSGINISLLPRYSTIKSPEEYIGLSWNAVYNQGVSTGAPDPVAYANANLFGGQGISPGYNLWNVNSAADLIDPATGQVRAGVTRKYNPENWEDYGFQNSYRQEANVRFSGGNDKTRYFSSFGFLNDEGYIINSDFKRYSTRLNLTHQPKKWMKATANIGYSGSRTNNNGQTSDSGSIFWFVDNIPSIYPLYSRDPSGNFVADPYFGGNQYDYGDGTSGSRGFGGLTNAIADAHYDRSRTDRNEFNGSFSFDFKLSKDFTFENRYGVQYYDQEYNNRNNPFYGSAAQQFGSLFKSQTRYVTQDFLQLLRYNKELGNHNFEVFVAHESNDFKLTNFTASKQKAVLYDTFDLNQYIINSGQPGSYTDRASLESYFSQFNYNFKKKYYFTASIRRDGSSRFKNDKWGTFGSVGASWILSNESFLENVSFVNFLKIKSSYGVIGDQEGSGLWPGYDTFDVGNLNDEYSVSIRGNGNADLTWETSKIFQVGLESTFFNFLDVNVDYYVKNIDNLIFQRRTAPSTGIALITVNDGQLRNSGLEFDVLAHIMKPKNPGDFTLDFGINGEILTNKITEMPLDPATGSPKILDTSNAPYGWSNGSSVYDFYMPEWAGVDSSTGTALWYMNFDDVNNDGVFNTGDAIVRNLTDYTSQNPNSVIGTTVTSNYADATNKFVGKSAIPDVRGAFRLSAKYKNFDLSTQFTYSLGGYAYDFTYAGLMGNGQIGSNNWHEDIRDRWQKPGDITDIPRISNAADANVNARSTRFLTKADYIGLNNVRLGYTLPSKFADILQLSKLNFYVTGDNLMFLSHRKGFNPSTSQNGSSNTYRYSPLSNFTLGVKLEF</sequence>
<keyword evidence="6 8" id="KW-0472">Membrane</keyword>
<dbReference type="InterPro" id="IPR023996">
    <property type="entry name" value="TonB-dep_OMP_SusC/RagA"/>
</dbReference>
<evidence type="ECO:0000256" key="10">
    <source>
        <dbReference type="SAM" id="SignalP"/>
    </source>
</evidence>
<dbReference type="Proteomes" id="UP000817854">
    <property type="component" value="Unassembled WGS sequence"/>
</dbReference>
<dbReference type="InterPro" id="IPR036942">
    <property type="entry name" value="Beta-barrel_TonB_sf"/>
</dbReference>
<evidence type="ECO:0000256" key="1">
    <source>
        <dbReference type="ARBA" id="ARBA00004571"/>
    </source>
</evidence>
<dbReference type="InterPro" id="IPR012910">
    <property type="entry name" value="Plug_dom"/>
</dbReference>
<dbReference type="Gene3D" id="2.170.130.10">
    <property type="entry name" value="TonB-dependent receptor, plug domain"/>
    <property type="match status" value="1"/>
</dbReference>
<proteinExistence type="inferred from homology"/>
<dbReference type="SUPFAM" id="SSF56935">
    <property type="entry name" value="Porins"/>
    <property type="match status" value="1"/>
</dbReference>
<dbReference type="RefSeq" id="WP_140961466.1">
    <property type="nucleotide sequence ID" value="NZ_VEVQ02000003.1"/>
</dbReference>
<name>A0ABX0INW0_9FLAO</name>
<gene>
    <name evidence="13" type="ORF">FIA58_006770</name>
</gene>
<dbReference type="Pfam" id="PF07715">
    <property type="entry name" value="Plug"/>
    <property type="match status" value="1"/>
</dbReference>
<keyword evidence="2 8" id="KW-0813">Transport</keyword>
<evidence type="ECO:0000313" key="14">
    <source>
        <dbReference type="Proteomes" id="UP000817854"/>
    </source>
</evidence>
<protein>
    <submittedName>
        <fullName evidence="13">SusC/RagA family TonB-linked outer membrane protein</fullName>
    </submittedName>
</protein>
<evidence type="ECO:0000256" key="7">
    <source>
        <dbReference type="ARBA" id="ARBA00023237"/>
    </source>
</evidence>
<feature type="domain" description="TonB-dependent receptor-like beta-barrel" evidence="11">
    <location>
        <begin position="442"/>
        <end position="791"/>
    </location>
</feature>
<dbReference type="PROSITE" id="PS52016">
    <property type="entry name" value="TONB_DEPENDENT_REC_3"/>
    <property type="match status" value="1"/>
</dbReference>
<evidence type="ECO:0000256" key="4">
    <source>
        <dbReference type="ARBA" id="ARBA00022692"/>
    </source>
</evidence>
<keyword evidence="4 8" id="KW-0812">Transmembrane</keyword>
<evidence type="ECO:0000256" key="9">
    <source>
        <dbReference type="RuleBase" id="RU003357"/>
    </source>
</evidence>
<dbReference type="Pfam" id="PF13715">
    <property type="entry name" value="CarbopepD_reg_2"/>
    <property type="match status" value="1"/>
</dbReference>
<evidence type="ECO:0000256" key="6">
    <source>
        <dbReference type="ARBA" id="ARBA00023136"/>
    </source>
</evidence>
<dbReference type="NCBIfam" id="TIGR04056">
    <property type="entry name" value="OMP_RagA_SusC"/>
    <property type="match status" value="1"/>
</dbReference>
<feature type="chain" id="PRO_5045538995" evidence="10">
    <location>
        <begin position="23"/>
        <end position="1074"/>
    </location>
</feature>
<feature type="signal peptide" evidence="10">
    <location>
        <begin position="1"/>
        <end position="22"/>
    </location>
</feature>
<reference evidence="13" key="2">
    <citation type="submission" date="2020-02" db="EMBL/GenBank/DDBJ databases">
        <title>Flavobacterium profundi sp. nov., isolated from a deep-sea seamount.</title>
        <authorList>
            <person name="Zhang D.-C."/>
        </authorList>
    </citation>
    <scope>NUCLEOTIDE SEQUENCE</scope>
    <source>
        <strain evidence="13">EC11</strain>
    </source>
</reference>
<keyword evidence="10" id="KW-0732">Signal</keyword>